<evidence type="ECO:0000313" key="2">
    <source>
        <dbReference type="EnsemblMetazoa" id="ASIC000396-PA"/>
    </source>
</evidence>
<dbReference type="Gene3D" id="1.10.8.10">
    <property type="entry name" value="DNA helicase RuvA subunit, C-terminal domain"/>
    <property type="match status" value="1"/>
</dbReference>
<dbReference type="AlphaFoldDB" id="A0A084VA58"/>
<dbReference type="EMBL" id="KE524010">
    <property type="protein sequence ID" value="KFB34852.1"/>
    <property type="molecule type" value="Genomic_DNA"/>
</dbReference>
<dbReference type="OrthoDB" id="10016665at2759"/>
<keyword evidence="3" id="KW-1185">Reference proteome</keyword>
<dbReference type="InterPro" id="IPR029071">
    <property type="entry name" value="Ubiquitin-like_domsf"/>
</dbReference>
<sequence length="167" mass="18458">MPSVYLGVHLPFRPYQKLKLENVDLSLSTLQTLWCEAVGLIKCEVLPSEFEFIYCGSVLKPDDILQNKGITDGSMIHVIHKRRENDPSVDEVKPQEERHLTEAEVQKVLSAAPAAPMGGDLGVQTQSHHTAMAASIGQYRSELELMREMGLTDTETNLQALIVATGT</sequence>
<proteinExistence type="predicted"/>
<accession>A0A084VA58</accession>
<evidence type="ECO:0000313" key="3">
    <source>
        <dbReference type="Proteomes" id="UP000030765"/>
    </source>
</evidence>
<dbReference type="VEuPathDB" id="VectorBase:ASIC000396"/>
<dbReference type="SUPFAM" id="SSF54236">
    <property type="entry name" value="Ubiquitin-like"/>
    <property type="match status" value="1"/>
</dbReference>
<gene>
    <name evidence="1" type="ORF">ZHAS_00000396</name>
</gene>
<reference evidence="2" key="2">
    <citation type="submission" date="2020-05" db="UniProtKB">
        <authorList>
            <consortium name="EnsemblMetazoa"/>
        </authorList>
    </citation>
    <scope>IDENTIFICATION</scope>
</reference>
<dbReference type="STRING" id="74873.A0A084VA58"/>
<dbReference type="Gene3D" id="3.10.20.90">
    <property type="entry name" value="Phosphatidylinositol 3-kinase Catalytic Subunit, Chain A, domain 1"/>
    <property type="match status" value="1"/>
</dbReference>
<dbReference type="EMBL" id="ATLV01001872">
    <property type="status" value="NOT_ANNOTATED_CDS"/>
    <property type="molecule type" value="Genomic_DNA"/>
</dbReference>
<dbReference type="EMBL" id="ATLV01001873">
    <property type="status" value="NOT_ANNOTATED_CDS"/>
    <property type="molecule type" value="Genomic_DNA"/>
</dbReference>
<name>A0A084VA58_ANOSI</name>
<dbReference type="Proteomes" id="UP000030765">
    <property type="component" value="Unassembled WGS sequence"/>
</dbReference>
<protein>
    <submittedName>
        <fullName evidence="1">AGAP004245-PA-like protein</fullName>
    </submittedName>
</protein>
<dbReference type="EnsemblMetazoa" id="ASIC000396-RA">
    <property type="protein sequence ID" value="ASIC000396-PA"/>
    <property type="gene ID" value="ASIC000396"/>
</dbReference>
<evidence type="ECO:0000313" key="1">
    <source>
        <dbReference type="EMBL" id="KFB34852.1"/>
    </source>
</evidence>
<dbReference type="VEuPathDB" id="VectorBase:ASIS000830"/>
<reference evidence="1 3" key="1">
    <citation type="journal article" date="2014" name="BMC Genomics">
        <title>Genome sequence of Anopheles sinensis provides insight into genetics basis of mosquito competence for malaria parasites.</title>
        <authorList>
            <person name="Zhou D."/>
            <person name="Zhang D."/>
            <person name="Ding G."/>
            <person name="Shi L."/>
            <person name="Hou Q."/>
            <person name="Ye Y."/>
            <person name="Xu Y."/>
            <person name="Zhou H."/>
            <person name="Xiong C."/>
            <person name="Li S."/>
            <person name="Yu J."/>
            <person name="Hong S."/>
            <person name="Yu X."/>
            <person name="Zou P."/>
            <person name="Chen C."/>
            <person name="Chang X."/>
            <person name="Wang W."/>
            <person name="Lv Y."/>
            <person name="Sun Y."/>
            <person name="Ma L."/>
            <person name="Shen B."/>
            <person name="Zhu C."/>
        </authorList>
    </citation>
    <scope>NUCLEOTIDE SEQUENCE [LARGE SCALE GENOMIC DNA]</scope>
</reference>
<organism evidence="1">
    <name type="scientific">Anopheles sinensis</name>
    <name type="common">Mosquito</name>
    <dbReference type="NCBI Taxonomy" id="74873"/>
    <lineage>
        <taxon>Eukaryota</taxon>
        <taxon>Metazoa</taxon>
        <taxon>Ecdysozoa</taxon>
        <taxon>Arthropoda</taxon>
        <taxon>Hexapoda</taxon>
        <taxon>Insecta</taxon>
        <taxon>Pterygota</taxon>
        <taxon>Neoptera</taxon>
        <taxon>Endopterygota</taxon>
        <taxon>Diptera</taxon>
        <taxon>Nematocera</taxon>
        <taxon>Culicoidea</taxon>
        <taxon>Culicidae</taxon>
        <taxon>Anophelinae</taxon>
        <taxon>Anopheles</taxon>
    </lineage>
</organism>